<reference evidence="2" key="1">
    <citation type="journal article" date="2010" name="Nature">
        <title>The Dynamic genome of Hydra.</title>
        <authorList>
            <person name="Chapman J.A."/>
            <person name="Kirkness E.F."/>
            <person name="Simakov O."/>
            <person name="Hampson S.E."/>
            <person name="Mitros T."/>
            <person name="Weinmaier T."/>
            <person name="Rattei T."/>
            <person name="Balasubramanian P.G."/>
            <person name="Borman J."/>
            <person name="Busam D."/>
            <person name="Disbennett K."/>
            <person name="Pfannkoch C."/>
            <person name="Sumin N."/>
            <person name="Sutton G."/>
            <person name="Viswanathan L."/>
            <person name="Walenz B."/>
            <person name="Goodstein D.M."/>
            <person name="Hellsten U."/>
            <person name="Kawashima T."/>
            <person name="Prochnik S.E."/>
            <person name="Putnam N.H."/>
            <person name="Shu S."/>
            <person name="Blumberg B."/>
            <person name="Dana C.E."/>
            <person name="Gee L."/>
            <person name="Kibler D.F."/>
            <person name="Law L."/>
            <person name="Lindgens D."/>
            <person name="Martinez D.E."/>
            <person name="Peng J."/>
            <person name="Wigge P.A."/>
            <person name="Bertulat B."/>
            <person name="Guder C."/>
            <person name="Nakamura Y."/>
            <person name="Ozbek S."/>
            <person name="Watanabe H."/>
            <person name="Khalturin K."/>
            <person name="Hemmrich G."/>
            <person name="Franke A."/>
            <person name="Augustin R."/>
            <person name="Fraune S."/>
            <person name="Hayakawa E."/>
            <person name="Hayakawa S."/>
            <person name="Hirose M."/>
            <person name="Hwang J."/>
            <person name="Ikeo K."/>
            <person name="Nishimiya-Fujisawa C."/>
            <person name="Ogura A."/>
            <person name="Takahashi T."/>
            <person name="Steinmetz P.R."/>
            <person name="Zhang X."/>
            <person name="Aufschnaiter R."/>
            <person name="Eder M.K."/>
            <person name="Gorny A.K."/>
            <person name="Salvenmoser W."/>
            <person name="Heimberg A.M."/>
            <person name="Wheeler B.M."/>
            <person name="Peterson K.J."/>
            <person name="Boettger A."/>
            <person name="Tischler P."/>
            <person name="Wolf A."/>
            <person name="Gojobori T."/>
            <person name="Remington K.A."/>
            <person name="Strausberg R.L."/>
            <person name="Venter J."/>
            <person name="Technau U."/>
            <person name="Hobmayer B."/>
            <person name="Bosch T.C."/>
            <person name="Holstein T.W."/>
            <person name="Fujisawa T."/>
            <person name="Bode H.R."/>
            <person name="David C.N."/>
            <person name="Rokhsar D.S."/>
            <person name="Steele R.E."/>
        </authorList>
    </citation>
    <scope>NUCLEOTIDE SEQUENCE</scope>
</reference>
<evidence type="ECO:0000313" key="2">
    <source>
        <dbReference type="EMBL" id="CBA31674.1"/>
    </source>
</evidence>
<evidence type="ECO:0000256" key="1">
    <source>
        <dbReference type="SAM" id="Phobius"/>
    </source>
</evidence>
<name>C9YE24_CURXX</name>
<keyword evidence="1" id="KW-0472">Membrane</keyword>
<gene>
    <name evidence="2" type="ORF">Csp_D28300</name>
</gene>
<feature type="transmembrane region" description="Helical" evidence="1">
    <location>
        <begin position="67"/>
        <end position="88"/>
    </location>
</feature>
<proteinExistence type="predicted"/>
<sequence>MSIFLYLIAGVLFWLGFDAFQLSRHESPLNQVEKDEMMFGKNHRRPIPDSLRSFVEMRYPLASGASTWAYGVFFILGGGVVAFLAWYLEA</sequence>
<protein>
    <submittedName>
        <fullName evidence="2">Uncharacterized protein</fullName>
    </submittedName>
</protein>
<accession>C9YE24</accession>
<dbReference type="AlphaFoldDB" id="C9YE24"/>
<keyword evidence="1" id="KW-0812">Transmembrane</keyword>
<keyword evidence="1" id="KW-1133">Transmembrane helix</keyword>
<organism evidence="2">
    <name type="scientific">Curvibacter symbiont subsp. Hydra magnipapillata</name>
    <dbReference type="NCBI Taxonomy" id="667019"/>
    <lineage>
        <taxon>Bacteria</taxon>
        <taxon>Pseudomonadati</taxon>
        <taxon>Pseudomonadota</taxon>
        <taxon>Betaproteobacteria</taxon>
        <taxon>Burkholderiales</taxon>
        <taxon>Comamonadaceae</taxon>
        <taxon>Curvibacter</taxon>
    </lineage>
</organism>
<dbReference type="EMBL" id="FN543107">
    <property type="protein sequence ID" value="CBA31674.1"/>
    <property type="molecule type" value="Genomic_DNA"/>
</dbReference>